<dbReference type="GO" id="GO:0009401">
    <property type="term" value="P:phosphoenolpyruvate-dependent sugar phosphotransferase system"/>
    <property type="evidence" value="ECO:0007669"/>
    <property type="project" value="TreeGrafter"/>
</dbReference>
<proteinExistence type="predicted"/>
<reference evidence="2" key="1">
    <citation type="journal article" date="2014" name="Int. J. Syst. Evol. Microbiol.">
        <title>Complete genome sequence of Corynebacterium casei LMG S-19264T (=DSM 44701T), isolated from a smear-ripened cheese.</title>
        <authorList>
            <consortium name="US DOE Joint Genome Institute (JGI-PGF)"/>
            <person name="Walter F."/>
            <person name="Albersmeier A."/>
            <person name="Kalinowski J."/>
            <person name="Ruckert C."/>
        </authorList>
    </citation>
    <scope>NUCLEOTIDE SEQUENCE</scope>
    <source>
        <strain evidence="2">CGMCC 1.15447</strain>
    </source>
</reference>
<dbReference type="EMBL" id="BMJB01000001">
    <property type="protein sequence ID" value="GGA66614.1"/>
    <property type="molecule type" value="Genomic_DNA"/>
</dbReference>
<dbReference type="InterPro" id="IPR050303">
    <property type="entry name" value="GatZ_KbaZ_carbometab"/>
</dbReference>
<reference evidence="2" key="2">
    <citation type="submission" date="2020-09" db="EMBL/GenBank/DDBJ databases">
        <authorList>
            <person name="Sun Q."/>
            <person name="Zhou Y."/>
        </authorList>
    </citation>
    <scope>NUCLEOTIDE SEQUENCE</scope>
    <source>
        <strain evidence="2">CGMCC 1.15447</strain>
    </source>
</reference>
<keyword evidence="3" id="KW-1185">Reference proteome</keyword>
<dbReference type="RefSeq" id="WP_188758952.1">
    <property type="nucleotide sequence ID" value="NZ_BMJB01000001.1"/>
</dbReference>
<dbReference type="Proteomes" id="UP000648801">
    <property type="component" value="Unassembled WGS sequence"/>
</dbReference>
<dbReference type="AlphaFoldDB" id="A0A916RTE6"/>
<gene>
    <name evidence="2" type="ORF">GCM10011507_17660</name>
</gene>
<dbReference type="Gene3D" id="1.10.400.20">
    <property type="entry name" value="putative tagatose 6-phosphate kinase domain like"/>
    <property type="match status" value="1"/>
</dbReference>
<comment type="caution">
    <text evidence="2">The sequence shown here is derived from an EMBL/GenBank/DDBJ whole genome shotgun (WGS) entry which is preliminary data.</text>
</comment>
<dbReference type="InterPro" id="IPR013785">
    <property type="entry name" value="Aldolase_TIM"/>
</dbReference>
<comment type="pathway">
    <text evidence="1">Carbohydrate metabolism.</text>
</comment>
<evidence type="ECO:0000313" key="2">
    <source>
        <dbReference type="EMBL" id="GGA66614.1"/>
    </source>
</evidence>
<organism evidence="2 3">
    <name type="scientific">Edaphobacter acidisoli</name>
    <dbReference type="NCBI Taxonomy" id="2040573"/>
    <lineage>
        <taxon>Bacteria</taxon>
        <taxon>Pseudomonadati</taxon>
        <taxon>Acidobacteriota</taxon>
        <taxon>Terriglobia</taxon>
        <taxon>Terriglobales</taxon>
        <taxon>Acidobacteriaceae</taxon>
        <taxon>Edaphobacter</taxon>
    </lineage>
</organism>
<dbReference type="SUPFAM" id="SSF51569">
    <property type="entry name" value="Aldolase"/>
    <property type="match status" value="1"/>
</dbReference>
<dbReference type="Gene3D" id="3.20.20.70">
    <property type="entry name" value="Aldolase class I"/>
    <property type="match status" value="1"/>
</dbReference>
<dbReference type="NCBIfam" id="TIGR02810">
    <property type="entry name" value="agaZ_gatZ"/>
    <property type="match status" value="1"/>
</dbReference>
<dbReference type="PIRSF" id="PIRSF009264">
    <property type="entry name" value="TagBP_ald_AgaZ"/>
    <property type="match status" value="1"/>
</dbReference>
<dbReference type="Pfam" id="PF08013">
    <property type="entry name" value="GatZ_KbaZ-like"/>
    <property type="match status" value="1"/>
</dbReference>
<dbReference type="GO" id="GO:0005886">
    <property type="term" value="C:plasma membrane"/>
    <property type="evidence" value="ECO:0007669"/>
    <property type="project" value="TreeGrafter"/>
</dbReference>
<sequence length="422" mass="46976">MTIISQLHTYYRSGSPIGIYSVCSAHPLVLEAAMRQAVMNDSALLVEATSNQVNQLGGYTGMRTDDFREFALGLAKVHGLAPERLILGGDHLGPNPWQHLPAEEAMLLAEAMVTEYSRAGFTKIHLDASMACKGDQAPLPDSVVAERAARLCRAAEEASSGAPRYYVIGTEVPIPGGATESLNELQVTSYAHAERTLEIHREVFFAAGLRDVWPRVIALVVQPGVEFNHTSVVDYDSSKTVDLCKLLRDKDHIVFEAHSTDYQKPFAYKELVRDGFAILKVGPALTFALREALFALERIEQELVPHGRCSHLAETVERVMLLHPEHWHKHYHGSPEELRLLHRYSYSDRIRYYWPAPEVRAAVDLLMTNLESTGVPETLLSAIMPDQYRAVRAGDLRATPHELTIHRIQQALQPYASACIPG</sequence>
<evidence type="ECO:0000313" key="3">
    <source>
        <dbReference type="Proteomes" id="UP000648801"/>
    </source>
</evidence>
<dbReference type="PANTHER" id="PTHR32502">
    <property type="entry name" value="N-ACETYLGALACTOSAMINE PERMEASE II COMPONENT-RELATED"/>
    <property type="match status" value="1"/>
</dbReference>
<protein>
    <submittedName>
        <fullName evidence="2">Tagatose-bisphosphate aldolase</fullName>
    </submittedName>
</protein>
<dbReference type="InterPro" id="IPR012062">
    <property type="entry name" value="GatZ/KbaZ-like"/>
</dbReference>
<dbReference type="GO" id="GO:0005975">
    <property type="term" value="P:carbohydrate metabolic process"/>
    <property type="evidence" value="ECO:0007669"/>
    <property type="project" value="InterPro"/>
</dbReference>
<dbReference type="PANTHER" id="PTHR32502:SF2">
    <property type="entry name" value="D-TAGATOSE-1,6-BISPHOSPHATE ALDOLASE SUBUNIT KBAZ"/>
    <property type="match status" value="1"/>
</dbReference>
<name>A0A916RTE6_9BACT</name>
<evidence type="ECO:0000256" key="1">
    <source>
        <dbReference type="ARBA" id="ARBA00005007"/>
    </source>
</evidence>
<accession>A0A916RTE6</accession>